<dbReference type="EMBL" id="JANPWB010000011">
    <property type="protein sequence ID" value="KAJ1124805.1"/>
    <property type="molecule type" value="Genomic_DNA"/>
</dbReference>
<protein>
    <submittedName>
        <fullName evidence="2">Uncharacterized protein</fullName>
    </submittedName>
</protein>
<evidence type="ECO:0000313" key="2">
    <source>
        <dbReference type="EMBL" id="KAJ1124805.1"/>
    </source>
</evidence>
<reference evidence="2" key="1">
    <citation type="journal article" date="2022" name="bioRxiv">
        <title>Sequencing and chromosome-scale assembly of the giantPleurodeles waltlgenome.</title>
        <authorList>
            <person name="Brown T."/>
            <person name="Elewa A."/>
            <person name="Iarovenko S."/>
            <person name="Subramanian E."/>
            <person name="Araus A.J."/>
            <person name="Petzold A."/>
            <person name="Susuki M."/>
            <person name="Suzuki K.-i.T."/>
            <person name="Hayashi T."/>
            <person name="Toyoda A."/>
            <person name="Oliveira C."/>
            <person name="Osipova E."/>
            <person name="Leigh N.D."/>
            <person name="Simon A."/>
            <person name="Yun M.H."/>
        </authorList>
    </citation>
    <scope>NUCLEOTIDE SEQUENCE</scope>
    <source>
        <strain evidence="2">20211129_DDA</strain>
        <tissue evidence="2">Liver</tissue>
    </source>
</reference>
<dbReference type="Proteomes" id="UP001066276">
    <property type="component" value="Chromosome 7"/>
</dbReference>
<feature type="compositionally biased region" description="Basic residues" evidence="1">
    <location>
        <begin position="72"/>
        <end position="88"/>
    </location>
</feature>
<sequence length="105" mass="12007">METRGGGDGSRPRSSGWPTLKKGSEEEDGAAPRDAIRRQRKRPEGRARRREAPNRSLKERRGAAPTRDTKGTRRKRSLRSPTERRRRTQQPATAQEGRGWTRYGL</sequence>
<evidence type="ECO:0000313" key="3">
    <source>
        <dbReference type="Proteomes" id="UP001066276"/>
    </source>
</evidence>
<keyword evidence="3" id="KW-1185">Reference proteome</keyword>
<comment type="caution">
    <text evidence="2">The sequence shown here is derived from an EMBL/GenBank/DDBJ whole genome shotgun (WGS) entry which is preliminary data.</text>
</comment>
<proteinExistence type="predicted"/>
<accession>A0AAV7PHM5</accession>
<feature type="compositionally biased region" description="Basic and acidic residues" evidence="1">
    <location>
        <begin position="30"/>
        <end position="71"/>
    </location>
</feature>
<gene>
    <name evidence="2" type="ORF">NDU88_003254</name>
</gene>
<organism evidence="2 3">
    <name type="scientific">Pleurodeles waltl</name>
    <name type="common">Iberian ribbed newt</name>
    <dbReference type="NCBI Taxonomy" id="8319"/>
    <lineage>
        <taxon>Eukaryota</taxon>
        <taxon>Metazoa</taxon>
        <taxon>Chordata</taxon>
        <taxon>Craniata</taxon>
        <taxon>Vertebrata</taxon>
        <taxon>Euteleostomi</taxon>
        <taxon>Amphibia</taxon>
        <taxon>Batrachia</taxon>
        <taxon>Caudata</taxon>
        <taxon>Salamandroidea</taxon>
        <taxon>Salamandridae</taxon>
        <taxon>Pleurodelinae</taxon>
        <taxon>Pleurodeles</taxon>
    </lineage>
</organism>
<name>A0AAV7PHM5_PLEWA</name>
<dbReference type="AlphaFoldDB" id="A0AAV7PHM5"/>
<evidence type="ECO:0000256" key="1">
    <source>
        <dbReference type="SAM" id="MobiDB-lite"/>
    </source>
</evidence>
<feature type="region of interest" description="Disordered" evidence="1">
    <location>
        <begin position="1"/>
        <end position="105"/>
    </location>
</feature>